<feature type="compositionally biased region" description="Basic and acidic residues" evidence="1">
    <location>
        <begin position="20"/>
        <end position="30"/>
    </location>
</feature>
<organism evidence="2 3">
    <name type="scientific">Necator americanus</name>
    <name type="common">Human hookworm</name>
    <dbReference type="NCBI Taxonomy" id="51031"/>
    <lineage>
        <taxon>Eukaryota</taxon>
        <taxon>Metazoa</taxon>
        <taxon>Ecdysozoa</taxon>
        <taxon>Nematoda</taxon>
        <taxon>Chromadorea</taxon>
        <taxon>Rhabditida</taxon>
        <taxon>Rhabditina</taxon>
        <taxon>Rhabditomorpha</taxon>
        <taxon>Strongyloidea</taxon>
        <taxon>Ancylostomatidae</taxon>
        <taxon>Bunostominae</taxon>
        <taxon>Necator</taxon>
    </lineage>
</organism>
<name>A0ABR1CC99_NECAM</name>
<gene>
    <name evidence="2" type="primary">Necator_chrII.g6429</name>
    <name evidence="2" type="ORF">RB195_018636</name>
</gene>
<reference evidence="2 3" key="1">
    <citation type="submission" date="2023-08" db="EMBL/GenBank/DDBJ databases">
        <title>A Necator americanus chromosomal reference genome.</title>
        <authorList>
            <person name="Ilik V."/>
            <person name="Petrzelkova K.J."/>
            <person name="Pardy F."/>
            <person name="Fuh T."/>
            <person name="Niatou-Singa F.S."/>
            <person name="Gouil Q."/>
            <person name="Baker L."/>
            <person name="Ritchie M.E."/>
            <person name="Jex A.R."/>
            <person name="Gazzola D."/>
            <person name="Li H."/>
            <person name="Toshio Fujiwara R."/>
            <person name="Zhan B."/>
            <person name="Aroian R.V."/>
            <person name="Pafco B."/>
            <person name="Schwarz E.M."/>
        </authorList>
    </citation>
    <scope>NUCLEOTIDE SEQUENCE [LARGE SCALE GENOMIC DNA]</scope>
    <source>
        <strain evidence="2 3">Aroian</strain>
        <tissue evidence="2">Whole animal</tissue>
    </source>
</reference>
<sequence length="90" mass="10492">MCRTTGDLSQKERLKRKLRHPLEPDRENESTFRAKKFGRVWKDKNPIEAYVLLRQYDGEMKRCSPDSTLPMESLSVCTPAYEGNISTPCR</sequence>
<dbReference type="Proteomes" id="UP001303046">
    <property type="component" value="Unassembled WGS sequence"/>
</dbReference>
<dbReference type="EMBL" id="JAVFWL010000002">
    <property type="protein sequence ID" value="KAK6735541.1"/>
    <property type="molecule type" value="Genomic_DNA"/>
</dbReference>
<evidence type="ECO:0000256" key="1">
    <source>
        <dbReference type="SAM" id="MobiDB-lite"/>
    </source>
</evidence>
<protein>
    <submittedName>
        <fullName evidence="2">Uncharacterized protein</fullName>
    </submittedName>
</protein>
<proteinExistence type="predicted"/>
<accession>A0ABR1CC99</accession>
<keyword evidence="3" id="KW-1185">Reference proteome</keyword>
<comment type="caution">
    <text evidence="2">The sequence shown here is derived from an EMBL/GenBank/DDBJ whole genome shotgun (WGS) entry which is preliminary data.</text>
</comment>
<evidence type="ECO:0000313" key="2">
    <source>
        <dbReference type="EMBL" id="KAK6735541.1"/>
    </source>
</evidence>
<feature type="region of interest" description="Disordered" evidence="1">
    <location>
        <begin position="1"/>
        <end position="30"/>
    </location>
</feature>
<evidence type="ECO:0000313" key="3">
    <source>
        <dbReference type="Proteomes" id="UP001303046"/>
    </source>
</evidence>